<dbReference type="CDD" id="cd05830">
    <property type="entry name" value="Sortase_E"/>
    <property type="match status" value="1"/>
</dbReference>
<organism evidence="5 6">
    <name type="scientific">Xylanimonas cellulosilytica (strain DSM 15894 / JCM 12276 / CECT 5975 / KCTC 9989 / LMG 20990 / NBRC 107835 / XIL07)</name>
    <dbReference type="NCBI Taxonomy" id="446471"/>
    <lineage>
        <taxon>Bacteria</taxon>
        <taxon>Bacillati</taxon>
        <taxon>Actinomycetota</taxon>
        <taxon>Actinomycetes</taxon>
        <taxon>Micrococcales</taxon>
        <taxon>Promicromonosporaceae</taxon>
        <taxon>Xylanimonas</taxon>
    </lineage>
</organism>
<dbReference type="InterPro" id="IPR023365">
    <property type="entry name" value="Sortase_dom-sf"/>
</dbReference>
<feature type="compositionally biased region" description="Low complexity" evidence="3">
    <location>
        <begin position="75"/>
        <end position="84"/>
    </location>
</feature>
<feature type="active site" description="Acyl-thioester intermediate" evidence="2">
    <location>
        <position position="226"/>
    </location>
</feature>
<dbReference type="NCBIfam" id="NF033747">
    <property type="entry name" value="class_E_sortase"/>
    <property type="match status" value="1"/>
</dbReference>
<protein>
    <submittedName>
        <fullName evidence="5">Peptidase C60 sortase A and B</fullName>
    </submittedName>
</protein>
<evidence type="ECO:0000313" key="6">
    <source>
        <dbReference type="Proteomes" id="UP000002255"/>
    </source>
</evidence>
<dbReference type="RefSeq" id="WP_012876801.1">
    <property type="nucleotide sequence ID" value="NC_013530.1"/>
</dbReference>
<evidence type="ECO:0000256" key="1">
    <source>
        <dbReference type="ARBA" id="ARBA00022801"/>
    </source>
</evidence>
<feature type="transmembrane region" description="Helical" evidence="4">
    <location>
        <begin position="21"/>
        <end position="48"/>
    </location>
</feature>
<dbReference type="InterPro" id="IPR042003">
    <property type="entry name" value="Sortase_E"/>
</dbReference>
<sequence>MSAAAVPAHARVRVPRHSAGSVAAGVFGELLITVGVLLGLFVVWQLWWTDVVAVREQHQVLQALDWEAPPPAPEAPAGVEPAAPVERRDPPPVDEEPAFAEVFAQLYIPRFGSDYVAPVAEGIDRQQVLDVLGVGHYPGTAMPGELGNFATAGHRTTFGRPYHLVADLVEGDPVVVRTAATWYVYRVVSHEIVMPWQTEVISPVPGLRAGDPIPELTQRLMTMTACHPMFSARERYIVHAELDFWMPVSAGVPAVLTDAGVDVVGVEGGD</sequence>
<dbReference type="Proteomes" id="UP000002255">
    <property type="component" value="Chromosome"/>
</dbReference>
<dbReference type="GO" id="GO:0016787">
    <property type="term" value="F:hydrolase activity"/>
    <property type="evidence" value="ECO:0007669"/>
    <property type="project" value="UniProtKB-KW"/>
</dbReference>
<reference evidence="6" key="1">
    <citation type="submission" date="2009-11" db="EMBL/GenBank/DDBJ databases">
        <title>The complete chromosome of Xylanimonas cellulosilytica DSM 15894.</title>
        <authorList>
            <consortium name="US DOE Joint Genome Institute (JGI-PGF)"/>
            <person name="Lucas S."/>
            <person name="Copeland A."/>
            <person name="Lapidus A."/>
            <person name="Glavina del Rio T."/>
            <person name="Dalin E."/>
            <person name="Tice H."/>
            <person name="Bruce D."/>
            <person name="Goodwin L."/>
            <person name="Pitluck S."/>
            <person name="Kyrpides N."/>
            <person name="Mavromatis K."/>
            <person name="Ivanova N."/>
            <person name="Mikhailova N."/>
            <person name="Foster B."/>
            <person name="Clum A."/>
            <person name="Brettin T."/>
            <person name="Detter J.C."/>
            <person name="Han C."/>
            <person name="Larimer F."/>
            <person name="Land M."/>
            <person name="Hauser L."/>
            <person name="Markowitz V."/>
            <person name="Cheng J.F."/>
            <person name="Hugenholtz P."/>
            <person name="Woyke T."/>
            <person name="Wu D."/>
            <person name="Gehrich-Schroeter G."/>
            <person name="Schneider S."/>
            <person name="Pukall S.R."/>
            <person name="Klenk H.P."/>
            <person name="Eisen J.A."/>
        </authorList>
    </citation>
    <scope>NUCLEOTIDE SEQUENCE [LARGE SCALE GENOMIC DNA]</scope>
    <source>
        <strain evidence="6">DSM 15894 / CECT 5975 / LMG 20990 / XIL07</strain>
    </source>
</reference>
<keyword evidence="6" id="KW-1185">Reference proteome</keyword>
<dbReference type="EMBL" id="CP001821">
    <property type="protein sequence ID" value="ACZ29056.1"/>
    <property type="molecule type" value="Genomic_DNA"/>
</dbReference>
<evidence type="ECO:0000256" key="2">
    <source>
        <dbReference type="PIRSR" id="PIRSR605754-1"/>
    </source>
</evidence>
<dbReference type="KEGG" id="xce:Xcel_0015"/>
<feature type="region of interest" description="Disordered" evidence="3">
    <location>
        <begin position="67"/>
        <end position="94"/>
    </location>
</feature>
<dbReference type="Pfam" id="PF04203">
    <property type="entry name" value="Sortase"/>
    <property type="match status" value="1"/>
</dbReference>
<evidence type="ECO:0000256" key="3">
    <source>
        <dbReference type="SAM" id="MobiDB-lite"/>
    </source>
</evidence>
<dbReference type="AlphaFoldDB" id="D1BTB4"/>
<keyword evidence="4" id="KW-0812">Transmembrane</keyword>
<dbReference type="InterPro" id="IPR005754">
    <property type="entry name" value="Sortase"/>
</dbReference>
<feature type="active site" description="Proton donor/acceptor" evidence="2">
    <location>
        <position position="154"/>
    </location>
</feature>
<evidence type="ECO:0000256" key="4">
    <source>
        <dbReference type="SAM" id="Phobius"/>
    </source>
</evidence>
<keyword evidence="4" id="KW-1133">Transmembrane helix</keyword>
<dbReference type="OrthoDB" id="5242879at2"/>
<accession>D1BTB4</accession>
<keyword evidence="4" id="KW-0472">Membrane</keyword>
<dbReference type="eggNOG" id="COG3764">
    <property type="taxonomic scope" value="Bacteria"/>
</dbReference>
<dbReference type="InterPro" id="IPR053465">
    <property type="entry name" value="Sortase_Class_E"/>
</dbReference>
<reference evidence="5 6" key="2">
    <citation type="journal article" date="2010" name="Stand. Genomic Sci.">
        <title>Complete genome sequence of Xylanimonas cellulosilytica type strain (XIL07).</title>
        <authorList>
            <person name="Foster B."/>
            <person name="Pukall R."/>
            <person name="Abt B."/>
            <person name="Nolan M."/>
            <person name="Glavina Del Rio T."/>
            <person name="Chen F."/>
            <person name="Lucas S."/>
            <person name="Tice H."/>
            <person name="Pitluck S."/>
            <person name="Cheng J.-F."/>
            <person name="Chertkov O."/>
            <person name="Brettin T."/>
            <person name="Han C."/>
            <person name="Detter J.C."/>
            <person name="Bruce D."/>
            <person name="Goodwin L."/>
            <person name="Ivanova N."/>
            <person name="Mavromatis K."/>
            <person name="Pati A."/>
            <person name="Mikhailova N."/>
            <person name="Chen A."/>
            <person name="Palaniappan K."/>
            <person name="Land M."/>
            <person name="Hauser L."/>
            <person name="Chang Y.-J."/>
            <person name="Jeffries C.D."/>
            <person name="Chain P."/>
            <person name="Rohde M."/>
            <person name="Goeker M."/>
            <person name="Bristow J."/>
            <person name="Eisen J.A."/>
            <person name="Markowitz V."/>
            <person name="Hugenholtz P."/>
            <person name="Kyrpides N.C."/>
            <person name="Klenk H.-P."/>
            <person name="Lapidus A."/>
        </authorList>
    </citation>
    <scope>NUCLEOTIDE SEQUENCE [LARGE SCALE GENOMIC DNA]</scope>
    <source>
        <strain evidence="6">DSM 15894 / CECT 5975 / LMG 20990 / XIL07</strain>
    </source>
</reference>
<dbReference type="STRING" id="446471.Xcel_0015"/>
<dbReference type="HOGENOM" id="CLU_045680_5_1_11"/>
<evidence type="ECO:0000313" key="5">
    <source>
        <dbReference type="EMBL" id="ACZ29056.1"/>
    </source>
</evidence>
<keyword evidence="1" id="KW-0378">Hydrolase</keyword>
<dbReference type="Gene3D" id="2.40.260.10">
    <property type="entry name" value="Sortase"/>
    <property type="match status" value="1"/>
</dbReference>
<proteinExistence type="predicted"/>
<dbReference type="SUPFAM" id="SSF63817">
    <property type="entry name" value="Sortase"/>
    <property type="match status" value="1"/>
</dbReference>
<gene>
    <name evidence="5" type="ordered locus">Xcel_0015</name>
</gene>
<name>D1BTB4_XYLCX</name>